<dbReference type="PANTHER" id="PTHR11236">
    <property type="entry name" value="AMINOBENZOATE/ANTHRANILATE SYNTHASE"/>
    <property type="match status" value="1"/>
</dbReference>
<dbReference type="InterPro" id="IPR015890">
    <property type="entry name" value="Chorismate_C"/>
</dbReference>
<evidence type="ECO:0000313" key="3">
    <source>
        <dbReference type="Proteomes" id="UP000321083"/>
    </source>
</evidence>
<dbReference type="PRINTS" id="PR00095">
    <property type="entry name" value="ANTSNTHASEI"/>
</dbReference>
<reference evidence="2 3" key="2">
    <citation type="submission" date="2019-08" db="EMBL/GenBank/DDBJ databases">
        <authorList>
            <person name="Henke P."/>
        </authorList>
    </citation>
    <scope>NUCLEOTIDE SEQUENCE [LARGE SCALE GENOMIC DNA]</scope>
    <source>
        <strain evidence="2">Phe10_nw2017</strain>
    </source>
</reference>
<dbReference type="InterPro" id="IPR005801">
    <property type="entry name" value="ADC_synthase"/>
</dbReference>
<proteinExistence type="predicted"/>
<dbReference type="Pfam" id="PF00425">
    <property type="entry name" value="Chorismate_bind"/>
    <property type="match status" value="1"/>
</dbReference>
<feature type="domain" description="Chorismate-utilising enzyme C-terminal" evidence="1">
    <location>
        <begin position="2"/>
        <end position="235"/>
    </location>
</feature>
<accession>A0A5C6M4J3</accession>
<keyword evidence="3" id="KW-1185">Reference proteome</keyword>
<dbReference type="GO" id="GO:0000162">
    <property type="term" value="P:L-tryptophan biosynthetic process"/>
    <property type="evidence" value="ECO:0007669"/>
    <property type="project" value="TreeGrafter"/>
</dbReference>
<dbReference type="PANTHER" id="PTHR11236:SF9">
    <property type="entry name" value="ANTHRANILATE SYNTHASE COMPONENT 1"/>
    <property type="match status" value="1"/>
</dbReference>
<protein>
    <submittedName>
        <fullName evidence="2">Anthranilate synthase component I</fullName>
    </submittedName>
</protein>
<reference evidence="2 3" key="1">
    <citation type="submission" date="2019-08" db="EMBL/GenBank/DDBJ databases">
        <title>100 year-old enigma solved: identification of Planctomyces bekefii, the type genus and species of the phylum Planctomycetes.</title>
        <authorList>
            <person name="Svetlana D.N."/>
            <person name="Overmann J."/>
        </authorList>
    </citation>
    <scope>NUCLEOTIDE SEQUENCE [LARGE SCALE GENOMIC DNA]</scope>
    <source>
        <strain evidence="2">Phe10_nw2017</strain>
    </source>
</reference>
<evidence type="ECO:0000313" key="2">
    <source>
        <dbReference type="EMBL" id="TWW07921.1"/>
    </source>
</evidence>
<dbReference type="InterPro" id="IPR019999">
    <property type="entry name" value="Anth_synth_I-like"/>
</dbReference>
<dbReference type="EMBL" id="SRHE01000942">
    <property type="protein sequence ID" value="TWW07921.1"/>
    <property type="molecule type" value="Genomic_DNA"/>
</dbReference>
<dbReference type="Gene3D" id="3.60.120.10">
    <property type="entry name" value="Anthranilate synthase"/>
    <property type="match status" value="1"/>
</dbReference>
<dbReference type="Proteomes" id="UP000321083">
    <property type="component" value="Unassembled WGS sequence"/>
</dbReference>
<dbReference type="SUPFAM" id="SSF56322">
    <property type="entry name" value="ADC synthase"/>
    <property type="match status" value="1"/>
</dbReference>
<sequence>IFQIQIGNRLSVKTEARPFDIFRHLRMLNPSPYMFFFKTGDHHIVGASPEMMVTVQGRLMTHRPIAGTRRRTWHPDQDRAMRQELVESEKERAEHVMLVDLGRNDIGRVAAPGTVKVEELMTVEEYSHVFHMVSQVTGKLRDGVDAFEAMAASFPNGTVTGAPKIRAMQLINEIEKVSREFYAGSLGIFDTQGGLKSTLLIRTIHIARGRASTQASAGLVYDSNPEHEWLETRNKMAATVLAMQNTLK</sequence>
<dbReference type="AlphaFoldDB" id="A0A5C6M4J3"/>
<evidence type="ECO:0000259" key="1">
    <source>
        <dbReference type="Pfam" id="PF00425"/>
    </source>
</evidence>
<name>A0A5C6M4J3_9PLAN</name>
<comment type="caution">
    <text evidence="2">The sequence shown here is derived from an EMBL/GenBank/DDBJ whole genome shotgun (WGS) entry which is preliminary data.</text>
</comment>
<gene>
    <name evidence="2" type="ORF">E3A20_29490</name>
</gene>
<organism evidence="2 3">
    <name type="scientific">Planctomyces bekefii</name>
    <dbReference type="NCBI Taxonomy" id="1653850"/>
    <lineage>
        <taxon>Bacteria</taxon>
        <taxon>Pseudomonadati</taxon>
        <taxon>Planctomycetota</taxon>
        <taxon>Planctomycetia</taxon>
        <taxon>Planctomycetales</taxon>
        <taxon>Planctomycetaceae</taxon>
        <taxon>Planctomyces</taxon>
    </lineage>
</organism>
<feature type="non-terminal residue" evidence="2">
    <location>
        <position position="1"/>
    </location>
</feature>